<dbReference type="RefSeq" id="WP_082852986.1">
    <property type="nucleotide sequence ID" value="NZ_FKIF01000003.1"/>
</dbReference>
<dbReference type="GO" id="GO:0004252">
    <property type="term" value="F:serine-type endopeptidase activity"/>
    <property type="evidence" value="ECO:0007669"/>
    <property type="project" value="InterPro"/>
</dbReference>
<proteinExistence type="inferred from homology"/>
<dbReference type="SUPFAM" id="SSF54106">
    <property type="entry name" value="LysM domain"/>
    <property type="match status" value="1"/>
</dbReference>
<dbReference type="InterPro" id="IPR023828">
    <property type="entry name" value="Peptidase_S8_Ser-AS"/>
</dbReference>
<comment type="caution">
    <text evidence="6">Lacks conserved residue(s) required for the propagation of feature annotation.</text>
</comment>
<feature type="domain" description="P/Homo B" evidence="9">
    <location>
        <begin position="1346"/>
        <end position="1493"/>
    </location>
</feature>
<feature type="domain" description="LysM" evidence="8">
    <location>
        <begin position="229"/>
        <end position="274"/>
    </location>
</feature>
<sequence length="4217" mass="427886">MVSTTVQSFTLDFVVALGTKLSEDILSVAEKELVAGFKAAGDDVAGLSAKLGIPISYLSIKPVKIATGKAGDIVKITIEIRAGNPEKVVGEIIGAGVGALVTPLMGAGTAGVLTVARVPSSISKVVGAGVGIGLGIVVGDAAKDSWESSMSKTSEGQWFTTAVGDFFQMSLKKTPGIRSETGSLADAMDLPPLHLTPHSSLVFDVSDGTYKNLYNSAPMLEPISVIGEHLYVVKAGDSLWSIAQENGWSFDALLQANSHLADPNFILPGQDIYGLPPATVQNTVNLQTSTSPTPASNPVAYATDAPNTNGIFDSSGSYVATMNPAILNQGTGYAAALIGATGTGGFRPGAMNVSNTDSLALDIQRVTDALTRFQSIDEITAQVASGASILTNYGIGNKFIPADPIILDLNGDGVKLSSFADSTALFDIDNDGGSREHTGWVAAAEAQTDGMLVHDLNGDGRINGIQETLSEYYNGVAGTGGSAGTKPYSDGFAALRALDLNQDGVFSSQDAAWSQLAVWIDANGDGLSFVDANGNGIKDAGEVSELKILSELGISSINLSTTAQSGLVNSGNEVLATGGFTRNGAVHTAQAVRFIANPNGTQFSKGLNGTTLMTEGNESGSVIRSYVSEVNTNQQLSATALNVQNIYAGGGDDTLLGNSGSNWLSGGLGSDTFDAGDGDDVLLIDADDLAANINAGAGIDVVQVVGDRGVLFDMARAQAEVFVGGAGDDFVYGGGSQSVFLRGGGGADTLMGGAANDVLSGEDGDDHLSGGAGNDLLRGHRGRDRLVGGTGDDVLDGGLEDDFLDGGEGNDVLIGGRGDDVLHGGAGIDAAQFDGSYADYRITKLDDRTWRVVDTREGRDGSDTLLDIETLSFSDVSNVSLTIGTPLPVKDVLTSSGSGAPLSRTGQHLISKAQLLGNDRDWDSDVSQLVITAVLEAQGGTVSLTANGDVLFTPDPSFTGVMSFKYRIADEKGGATQIINSATGQSEAMKAAVYLHTSDLPSDPLAVEQWYLTEVGVLPVWLDYTGKGVRIGQFEPGAPFAVSPEVFDYRHPDLQANADLQWLNTLDSQGGSAVPQNFSNHATMVAGVMVAARNGVGGVGIAYDATLAGHYIQGEGLEVPQLTAELTAALALFKNYDVVNNSWGAQGNFSLNVVPPGTIQTGIVDALLEGRNGLGTAVVMAGGNDRQSGANTNYNALTANRGVITVGSINAPGDLGTLQLGSKPFSNPGASILVSAPGSNIGSSGRELIADNGSTFGSSYSTSHGTSFAAPIVSGVIALMLEANPALGYRDIQTILAMSATSVTDPNGTDWAYNGAKNWNGGGMHASHDYGFGQVDARAAVRLAETWTQQSGLWNEHVVTAQSGALNRVIPDASNSGASTMSTGLTMASGVSLESAQITVNLVHANWGDLIITLISPSGTRSVLVDRPGKAPGSGAGDRGDATSGTMSFSFNTTHVRGEDSGGTWTLQVTDAASGQTGTLKDWKLDLYGANDSADDVYVYTDEFKTAPGTARATLSDSDGGRDVINASAVTGNSVINLNAGVTSTIAGRSLTISGAIEVAMGGDGNDTLTGNSASNVLRGGRGNDGLTGGGGFDYLDGGQGNDTLTGGADADLFIIRRDAGSTDIVTDFDVASGIEKLVLVGVEEVPDFSALVLTQSNADVHIDLKQGQKLIVKNTTVSALSEQNFAFITNASLLGAYVDRWVNPYYAVGTAGSENVNVTDVRPVMSSFLLGGNDIASSYSRDDLMDGGNGNDILFGDSSTTPNGADWLEGGAGNDQLYGKDGDDILSGGSGDDQLRGEGGNDYLVGGSGLDYLDGGAGNDIVTFDGDVGMVADGSPAYLGTRVGGAGADRFKVLSNGGGSLGLSVDGSTVHASNLIADFNVSEVGETIDLTALEWLKGFADLRIQSFSVNGIVLAQVLATNGERSLNLTLYGVSSTQLRPEHFVFANTTPGEVIGTEDNDTLVGDAGANTIDGRAGADVMTGRTGDDTYIVDNVGDIVFELPGGGYDTVRSDVSYTLGADVEALVLTGAGNINATGNAQRNRLVGNSGANVLDGGAQADELVGGADDDIYVVDDQLDHVIELAGEGVDLVRSSVSWTLGQNVENLTLTGANSINATGNELANVLVGNAGNNVLDGAGGNDVMQGGLGNDHYFVDSAGDIVSEAADAGFDSIYTSVNLTLAANVEAGYLLGSATSLTGNSSDNTLVGNALANVLNGGAGNDILDGGEGADAMNGGVGDDTYWIDNSGDTVIELAGGGVDSMMTSISVNLAALGGGQVENAVLIGSANLSLSGNGLDNELIGNSGNNTLSGGAGNDLLDGGAGLDTMSGGAGDDVYVVDNAGDVVTELAAQGTDQVNSHLAAYTLGANIENGRIMSSGVADMTGNTLANLIYAGAGNNIIDGGVGTDTVSYRYAAAGVNVNLALATAQNTVGSGTDTLLNIENVIGTDFDDTLAGNAAGNRLDGGLGADTMAGGTGNDTYVVDDIGDIVIERSNEGTDLVESHLMAYTLGANLENIRIMSSGAANATGNSINNVLYAGDGDNVLDGGAGSSDTVAYTYASAGVSVSLATAGRQNTGGSGWDTLVSIERLTGSRYADTLTGNAGSNVLNGGAGVDTMIGGAGDDTYYVDSADDVVVEKAGEGRDTVYSSAASYTLADNVEVLRIIAANVANATGNALDNTLHSGTGTNVLDGAGGNDTVSYEFITGAVNVSLATTTAQNTGNAGLDTILNIENLTGSAHNDILAGNADANVIDGGKGADQMSGGAGDDRYIVDDAGDTVIEAAGAGIDQVDSFLSAYTLAANVENGRIMATGAADMRGNSLSNLIYAGDGNNGIVGGGGTDTVSYLYAKSSVQVSLTTSAAQNTSGSGIDTLVNIDWLTGSNYNDTLSGNAGSNRLDGGAGVDTMAGGAGDDLYYVDNPGDIIIEHEDEGVDIVYSRSVSYTLSNNVENLRIWTSSNANATGNGLDNAIYAGNGNNVIDGGGGNDTVSFQFAASAVTVSLASTGAQATGGSGTDTLRGFENLSGSDFNDTLTGNDGDNIINGGGGADTMRGGKGDDTYYVNSAGDSVIENAGEGTDLILSSLTAYTLSANVENGRVTSAGAANMAGNGLANILYAGQGNNVLDGAGGDDTVSYKYSNAAVTVSLALAGAQATGGSGSDTLTNIEAIEGSDYDDVLTGNDGSNVLTGGAGNDVLDGGKGADTLMGGSGDDIYVVDDAGDVVVEDADGGIDRVDSYSASYTLGANIENGRILATGAANMTGNDLDNVFYAGAGDNVFVGGGGSDTVSYEYSAGSVSIFLANSGTQNTSSSGFDTFVGINSVIGSRFLDVLNGNAGNNVLDGGAGADFMAGGVGDDLYYVDEAGDIVTEYTDAGVDTIYSTAASYSLNGINMRFSQVENLRILTSANANATGNSLANVIYAGDGDNVMDGEAGNDTLSYQYAKSGVTVSLATTAAQATGGSGTDTVLGFENLTGSDFDDTLTGTDADNILNGGRGLDTMRGGKGNDTYYVSGLDDIVIEAANEGIDFVYSAASWYTLTSNVENGRIMYSGIASMTGNELANTIYAGQGNNVLDGMDGNDTVSYKYSVAGVAVSLAVAGAQATGGSGADTLISIESLEGSDYDDVLTGNDGNNTLTGGAGNDELDGGVGADIMVGGTGDDIYVVDNAGDVVTEAANGGTDMVHSYLASYTLGTNVENGRIMSSGSANMVGNTLANLIYAGAGNNVINGGSGYDTVSYTNASSAVTVSLFTTLAQNTGGSGTDTLLSIEHLEGSRFNDTLTGNGFSNVLNGGLGADRMAGGFGDDTYYVDNVDDVVIERAGEGTDTVYASLASYTLQDNIENLYIWTVGNTTATGNALNNVMYSGAGNNIIDAGAGNDTVSYEAAASSVTVSLMTTAAQATGGSGSDALIGVENLTGSNFNDTLRGNAGNNILDGGKGADTLIGGAGSDTYVVDDLGDVVVEAANEGIDQVNSSLSRYTLGSNIENGRIISSFVGRASMKGNSADNLIYAGLGYDLILGGGGADTVSYAYATGDVVASLADVGTHDMDDAQIALALQTASFTQSDTLIGIRNLAGGDFNDVLTGNDDANQLGGGNGNDLLMGGDGSDDYLFNRGDGMDVIVETPVSGDVNTVHFGTDVGYDQLWFSQADNDLQIKVIGTNDYLTVQDWFSASGRIGSIYDGQGRELLEGRVQELVSAMAGMTPPASGQTSLPPNYQSTVATFWK</sequence>
<keyword evidence="5" id="KW-0720">Serine protease</keyword>
<dbReference type="GO" id="GO:0005509">
    <property type="term" value="F:calcium ion binding"/>
    <property type="evidence" value="ECO:0007669"/>
    <property type="project" value="InterPro"/>
</dbReference>
<evidence type="ECO:0000256" key="2">
    <source>
        <dbReference type="ARBA" id="ARBA00022525"/>
    </source>
</evidence>
<dbReference type="InterPro" id="IPR050557">
    <property type="entry name" value="RTX_toxin/Mannuronan_C5-epim"/>
</dbReference>
<dbReference type="InterPro" id="IPR002884">
    <property type="entry name" value="P_dom"/>
</dbReference>
<evidence type="ECO:0000256" key="7">
    <source>
        <dbReference type="SAM" id="MobiDB-lite"/>
    </source>
</evidence>
<keyword evidence="2" id="KW-0964">Secreted</keyword>
<dbReference type="SMART" id="SM00257">
    <property type="entry name" value="LysM"/>
    <property type="match status" value="1"/>
</dbReference>
<dbReference type="CDD" id="cd00118">
    <property type="entry name" value="LysM"/>
    <property type="match status" value="1"/>
</dbReference>
<dbReference type="InterPro" id="IPR018511">
    <property type="entry name" value="Hemolysin-typ_Ca-bd_CS"/>
</dbReference>
<evidence type="ECO:0000256" key="3">
    <source>
        <dbReference type="ARBA" id="ARBA00022670"/>
    </source>
</evidence>
<evidence type="ECO:0000256" key="1">
    <source>
        <dbReference type="ARBA" id="ARBA00004613"/>
    </source>
</evidence>
<dbReference type="EMBL" id="FKIF01000003">
    <property type="protein sequence ID" value="SAI68157.1"/>
    <property type="molecule type" value="Genomic_DNA"/>
</dbReference>
<keyword evidence="11" id="KW-1185">Reference proteome</keyword>
<dbReference type="Pfam" id="PF17892">
    <property type="entry name" value="Cadherin_5"/>
    <property type="match status" value="1"/>
</dbReference>
<dbReference type="SUPFAM" id="SSF52743">
    <property type="entry name" value="Subtilisin-like"/>
    <property type="match status" value="1"/>
</dbReference>
<dbReference type="GO" id="GO:0006508">
    <property type="term" value="P:proteolysis"/>
    <property type="evidence" value="ECO:0007669"/>
    <property type="project" value="UniProtKB-KW"/>
</dbReference>
<dbReference type="PRINTS" id="PR00313">
    <property type="entry name" value="CABNDNGRPT"/>
</dbReference>
<evidence type="ECO:0000313" key="11">
    <source>
        <dbReference type="Proteomes" id="UP000076848"/>
    </source>
</evidence>
<organism evidence="10 11">
    <name type="scientific">Bordetella ansorpii</name>
    <dbReference type="NCBI Taxonomy" id="288768"/>
    <lineage>
        <taxon>Bacteria</taxon>
        <taxon>Pseudomonadati</taxon>
        <taxon>Pseudomonadota</taxon>
        <taxon>Betaproteobacteria</taxon>
        <taxon>Burkholderiales</taxon>
        <taxon>Alcaligenaceae</taxon>
        <taxon>Bordetella</taxon>
    </lineage>
</organism>
<keyword evidence="4" id="KW-0378">Hydrolase</keyword>
<dbReference type="Gene3D" id="3.40.50.200">
    <property type="entry name" value="Peptidase S8/S53 domain"/>
    <property type="match status" value="1"/>
</dbReference>
<dbReference type="Pfam" id="PF00353">
    <property type="entry name" value="HemolysinCabind"/>
    <property type="match status" value="37"/>
</dbReference>
<dbReference type="Gene3D" id="3.10.350.10">
    <property type="entry name" value="LysM domain"/>
    <property type="match status" value="1"/>
</dbReference>
<evidence type="ECO:0000256" key="4">
    <source>
        <dbReference type="ARBA" id="ARBA00022801"/>
    </source>
</evidence>
<dbReference type="Proteomes" id="UP000076848">
    <property type="component" value="Unassembled WGS sequence"/>
</dbReference>
<dbReference type="PROSITE" id="PS51782">
    <property type="entry name" value="LYSM"/>
    <property type="match status" value="1"/>
</dbReference>
<feature type="region of interest" description="Disordered" evidence="7">
    <location>
        <begin position="1427"/>
        <end position="1447"/>
    </location>
</feature>
<dbReference type="InterPro" id="IPR041690">
    <property type="entry name" value="Cadherin_5"/>
</dbReference>
<dbReference type="Pfam" id="PF01483">
    <property type="entry name" value="P_proprotein"/>
    <property type="match status" value="1"/>
</dbReference>
<evidence type="ECO:0000256" key="5">
    <source>
        <dbReference type="ARBA" id="ARBA00022825"/>
    </source>
</evidence>
<dbReference type="InterPro" id="IPR001343">
    <property type="entry name" value="Hemolysn_Ca-bd"/>
</dbReference>
<dbReference type="Gene3D" id="2.60.40.2810">
    <property type="match status" value="1"/>
</dbReference>
<dbReference type="Gene3D" id="2.150.10.10">
    <property type="entry name" value="Serralysin-like metalloprotease, C-terminal"/>
    <property type="match status" value="20"/>
</dbReference>
<dbReference type="Pfam" id="PF01476">
    <property type="entry name" value="LysM"/>
    <property type="match status" value="1"/>
</dbReference>
<reference evidence="10 11" key="1">
    <citation type="submission" date="2016-04" db="EMBL/GenBank/DDBJ databases">
        <authorList>
            <consortium name="Pathogen Informatics"/>
        </authorList>
    </citation>
    <scope>NUCLEOTIDE SEQUENCE [LARGE SCALE GENOMIC DNA]</scope>
    <source>
        <strain evidence="10 11">H050680373</strain>
    </source>
</reference>
<dbReference type="InterPro" id="IPR036779">
    <property type="entry name" value="LysM_dom_sf"/>
</dbReference>
<dbReference type="PANTHER" id="PTHR38340">
    <property type="entry name" value="S-LAYER PROTEIN"/>
    <property type="match status" value="1"/>
</dbReference>
<dbReference type="InterPro" id="IPR036852">
    <property type="entry name" value="Peptidase_S8/S53_dom_sf"/>
</dbReference>
<evidence type="ECO:0000259" key="8">
    <source>
        <dbReference type="PROSITE" id="PS51782"/>
    </source>
</evidence>
<dbReference type="SUPFAM" id="SSF49785">
    <property type="entry name" value="Galactose-binding domain-like"/>
    <property type="match status" value="1"/>
</dbReference>
<dbReference type="InterPro" id="IPR018392">
    <property type="entry name" value="LysM"/>
</dbReference>
<dbReference type="PROSITE" id="PS00330">
    <property type="entry name" value="HEMOLYSIN_CALCIUM"/>
    <property type="match status" value="9"/>
</dbReference>
<evidence type="ECO:0000256" key="6">
    <source>
        <dbReference type="PROSITE-ProRule" id="PRU01240"/>
    </source>
</evidence>
<dbReference type="GO" id="GO:0005576">
    <property type="term" value="C:extracellular region"/>
    <property type="evidence" value="ECO:0007669"/>
    <property type="project" value="UniProtKB-SubCell"/>
</dbReference>
<dbReference type="STRING" id="288768.SAMEA3906486_01868"/>
<dbReference type="Gene3D" id="2.60.120.260">
    <property type="entry name" value="Galactose-binding domain-like"/>
    <property type="match status" value="1"/>
</dbReference>
<dbReference type="PROSITE" id="PS51892">
    <property type="entry name" value="SUBTILASE"/>
    <property type="match status" value="1"/>
</dbReference>
<dbReference type="SUPFAM" id="SSF51120">
    <property type="entry name" value="beta-Roll"/>
    <property type="match status" value="18"/>
</dbReference>
<evidence type="ECO:0000313" key="10">
    <source>
        <dbReference type="EMBL" id="SAI68157.1"/>
    </source>
</evidence>
<accession>A0A157SCK0</accession>
<evidence type="ECO:0000259" key="9">
    <source>
        <dbReference type="PROSITE" id="PS51829"/>
    </source>
</evidence>
<dbReference type="PANTHER" id="PTHR38340:SF1">
    <property type="entry name" value="S-LAYER PROTEIN"/>
    <property type="match status" value="1"/>
</dbReference>
<dbReference type="PROSITE" id="PS00138">
    <property type="entry name" value="SUBTILASE_SER"/>
    <property type="match status" value="1"/>
</dbReference>
<gene>
    <name evidence="10" type="primary">cyaA</name>
    <name evidence="10" type="ORF">SAMEA3906486_01868</name>
</gene>
<dbReference type="InterPro" id="IPR008979">
    <property type="entry name" value="Galactose-bd-like_sf"/>
</dbReference>
<keyword evidence="3" id="KW-0645">Protease</keyword>
<comment type="similarity">
    <text evidence="6">Belongs to the peptidase S8 family.</text>
</comment>
<dbReference type="PROSITE" id="PS51829">
    <property type="entry name" value="P_HOMO_B"/>
    <property type="match status" value="1"/>
</dbReference>
<protein>
    <submittedName>
        <fullName evidence="10">Bifunctional hemolysin-adenylate cyclase</fullName>
    </submittedName>
</protein>
<comment type="subcellular location">
    <subcellularLocation>
        <location evidence="1">Secreted</location>
    </subcellularLocation>
</comment>
<name>A0A157SCK0_9BORD</name>
<dbReference type="InterPro" id="IPR011049">
    <property type="entry name" value="Serralysin-like_metalloprot_C"/>
</dbReference>